<dbReference type="SUPFAM" id="SSF52418">
    <property type="entry name" value="Nucleoside phosphorylase/phosphoribosyltransferase catalytic domain"/>
    <property type="match status" value="1"/>
</dbReference>
<dbReference type="OrthoDB" id="9814181at2"/>
<accession>A0A5C8K6W1</accession>
<protein>
    <submittedName>
        <fullName evidence="3">Anthranilate phosphoribosyltransferase</fullName>
    </submittedName>
</protein>
<evidence type="ECO:0000313" key="3">
    <source>
        <dbReference type="EMBL" id="TXK47931.1"/>
    </source>
</evidence>
<keyword evidence="4" id="KW-1185">Reference proteome</keyword>
<evidence type="ECO:0000256" key="1">
    <source>
        <dbReference type="ARBA" id="ARBA00022676"/>
    </source>
</evidence>
<organism evidence="3 4">
    <name type="scientific">Pontibacter qinzhouensis</name>
    <dbReference type="NCBI Taxonomy" id="2603253"/>
    <lineage>
        <taxon>Bacteria</taxon>
        <taxon>Pseudomonadati</taxon>
        <taxon>Bacteroidota</taxon>
        <taxon>Cytophagia</taxon>
        <taxon>Cytophagales</taxon>
        <taxon>Hymenobacteraceae</taxon>
        <taxon>Pontibacter</taxon>
    </lineage>
</organism>
<dbReference type="GO" id="GO:0016757">
    <property type="term" value="F:glycosyltransferase activity"/>
    <property type="evidence" value="ECO:0007669"/>
    <property type="project" value="UniProtKB-KW"/>
</dbReference>
<dbReference type="Gene3D" id="3.40.1030.10">
    <property type="entry name" value="Nucleoside phosphorylase/phosphoribosyltransferase catalytic domain"/>
    <property type="match status" value="1"/>
</dbReference>
<name>A0A5C8K6W1_9BACT</name>
<dbReference type="InterPro" id="IPR035902">
    <property type="entry name" value="Nuc_phospho_transferase"/>
</dbReference>
<keyword evidence="1 3" id="KW-0328">Glycosyltransferase</keyword>
<gene>
    <name evidence="3" type="ORF">FVR03_08670</name>
</gene>
<keyword evidence="2 3" id="KW-0808">Transferase</keyword>
<reference evidence="3 4" key="1">
    <citation type="submission" date="2019-08" db="EMBL/GenBank/DDBJ databases">
        <authorList>
            <person name="Shi S."/>
        </authorList>
    </citation>
    <scope>NUCLEOTIDE SEQUENCE [LARGE SCALE GENOMIC DNA]</scope>
    <source>
        <strain evidence="3 4">GY10130</strain>
    </source>
</reference>
<dbReference type="AlphaFoldDB" id="A0A5C8K6W1"/>
<dbReference type="EMBL" id="VRTY01000026">
    <property type="protein sequence ID" value="TXK47931.1"/>
    <property type="molecule type" value="Genomic_DNA"/>
</dbReference>
<proteinExistence type="predicted"/>
<dbReference type="RefSeq" id="WP_147921352.1">
    <property type="nucleotide sequence ID" value="NZ_VRTY01000026.1"/>
</dbReference>
<sequence>METTQNGYTTHQNPLIEGIKFIGIGKHGSKPLPQDLLEIILQYLETEALVPIQLGAFFGALMAKGPTEPEKRLLQALVPSAAGTPDVGDLYQHLCPDAPANMQEIGIKLLRKEFLTLEEARELGTFLYADSPGESLRGMAASMLRIRYETMEEYQGLIEAATPTFTPGFKEPAPQRQKVLVQLAEPFDGVEHSYMVTPLLAQAFQNDGLLVISTVGRSSGPKLEVNAHDLFKHLPGSFITENKELLQAPPTFGWALDQKTLSPALDKWVDRRRLILKRPFLATSEKVLNPAHADILITSVFHITYMEKMINLAAMAGFKGVIILKRGLEGTLAPSLCKASGILCAALQADGSFKTQTFDADTAALAAYRTDADAVVEPLVLEDNLQHINEFATAGATGNQDFDKRVRLALALYRTGLAWVQQHWQV</sequence>
<evidence type="ECO:0000256" key="2">
    <source>
        <dbReference type="ARBA" id="ARBA00022679"/>
    </source>
</evidence>
<dbReference type="Proteomes" id="UP000321926">
    <property type="component" value="Unassembled WGS sequence"/>
</dbReference>
<evidence type="ECO:0000313" key="4">
    <source>
        <dbReference type="Proteomes" id="UP000321926"/>
    </source>
</evidence>
<comment type="caution">
    <text evidence="3">The sequence shown here is derived from an EMBL/GenBank/DDBJ whole genome shotgun (WGS) entry which is preliminary data.</text>
</comment>